<proteinExistence type="predicted"/>
<evidence type="ECO:0000313" key="2">
    <source>
        <dbReference type="EMBL" id="KAK1413429.1"/>
    </source>
</evidence>
<name>A0AAD8K0K9_TARER</name>
<comment type="caution">
    <text evidence="2">The sequence shown here is derived from an EMBL/GenBank/DDBJ whole genome shotgun (WGS) entry which is preliminary data.</text>
</comment>
<keyword evidence="3" id="KW-1185">Reference proteome</keyword>
<keyword evidence="1" id="KW-0812">Transmembrane</keyword>
<organism evidence="2 3">
    <name type="scientific">Tagetes erecta</name>
    <name type="common">African marigold</name>
    <dbReference type="NCBI Taxonomy" id="13708"/>
    <lineage>
        <taxon>Eukaryota</taxon>
        <taxon>Viridiplantae</taxon>
        <taxon>Streptophyta</taxon>
        <taxon>Embryophyta</taxon>
        <taxon>Tracheophyta</taxon>
        <taxon>Spermatophyta</taxon>
        <taxon>Magnoliopsida</taxon>
        <taxon>eudicotyledons</taxon>
        <taxon>Gunneridae</taxon>
        <taxon>Pentapetalae</taxon>
        <taxon>asterids</taxon>
        <taxon>campanulids</taxon>
        <taxon>Asterales</taxon>
        <taxon>Asteraceae</taxon>
        <taxon>Asteroideae</taxon>
        <taxon>Heliantheae alliance</taxon>
        <taxon>Tageteae</taxon>
        <taxon>Tagetes</taxon>
    </lineage>
</organism>
<feature type="transmembrane region" description="Helical" evidence="1">
    <location>
        <begin position="54"/>
        <end position="71"/>
    </location>
</feature>
<protein>
    <submittedName>
        <fullName evidence="2">Uncharacterized protein</fullName>
    </submittedName>
</protein>
<sequence>MVFIAAAAAVRACLTVEDLTVVVRVAEVVCTHQAMVVTTYLVVVMLVEALTHHHYILAVAWAVVVVTWVVVADLDPTIEVFDATACLRMMHNAL</sequence>
<evidence type="ECO:0000256" key="1">
    <source>
        <dbReference type="SAM" id="Phobius"/>
    </source>
</evidence>
<keyword evidence="1" id="KW-0472">Membrane</keyword>
<accession>A0AAD8K0K9</accession>
<dbReference type="EMBL" id="JAUHHV010000009">
    <property type="protein sequence ID" value="KAK1413429.1"/>
    <property type="molecule type" value="Genomic_DNA"/>
</dbReference>
<keyword evidence="1" id="KW-1133">Transmembrane helix</keyword>
<feature type="transmembrane region" description="Helical" evidence="1">
    <location>
        <begin position="25"/>
        <end position="47"/>
    </location>
</feature>
<evidence type="ECO:0000313" key="3">
    <source>
        <dbReference type="Proteomes" id="UP001229421"/>
    </source>
</evidence>
<dbReference type="Proteomes" id="UP001229421">
    <property type="component" value="Unassembled WGS sequence"/>
</dbReference>
<dbReference type="AlphaFoldDB" id="A0AAD8K0K9"/>
<reference evidence="2" key="1">
    <citation type="journal article" date="2023" name="bioRxiv">
        <title>Improved chromosome-level genome assembly for marigold (Tagetes erecta).</title>
        <authorList>
            <person name="Jiang F."/>
            <person name="Yuan L."/>
            <person name="Wang S."/>
            <person name="Wang H."/>
            <person name="Xu D."/>
            <person name="Wang A."/>
            <person name="Fan W."/>
        </authorList>
    </citation>
    <scope>NUCLEOTIDE SEQUENCE</scope>
    <source>
        <strain evidence="2">WSJ</strain>
        <tissue evidence="2">Leaf</tissue>
    </source>
</reference>
<gene>
    <name evidence="2" type="ORF">QVD17_35202</name>
</gene>